<evidence type="ECO:0000313" key="4">
    <source>
        <dbReference type="Proteomes" id="UP001152300"/>
    </source>
</evidence>
<dbReference type="Pfam" id="PF20150">
    <property type="entry name" value="2EXR"/>
    <property type="match status" value="1"/>
</dbReference>
<dbReference type="PANTHER" id="PTHR35910">
    <property type="entry name" value="2EXR DOMAIN-CONTAINING PROTEIN"/>
    <property type="match status" value="1"/>
</dbReference>
<dbReference type="Proteomes" id="UP001152300">
    <property type="component" value="Unassembled WGS sequence"/>
</dbReference>
<organism evidence="3 4">
    <name type="scientific">Sclerotinia nivalis</name>
    <dbReference type="NCBI Taxonomy" id="352851"/>
    <lineage>
        <taxon>Eukaryota</taxon>
        <taxon>Fungi</taxon>
        <taxon>Dikarya</taxon>
        <taxon>Ascomycota</taxon>
        <taxon>Pezizomycotina</taxon>
        <taxon>Leotiomycetes</taxon>
        <taxon>Helotiales</taxon>
        <taxon>Sclerotiniaceae</taxon>
        <taxon>Sclerotinia</taxon>
    </lineage>
</organism>
<dbReference type="PANTHER" id="PTHR35910:SF6">
    <property type="entry name" value="2EXR DOMAIN-CONTAINING PROTEIN"/>
    <property type="match status" value="1"/>
</dbReference>
<dbReference type="InterPro" id="IPR045518">
    <property type="entry name" value="2EXR"/>
</dbReference>
<evidence type="ECO:0000256" key="1">
    <source>
        <dbReference type="SAM" id="MobiDB-lite"/>
    </source>
</evidence>
<keyword evidence="4" id="KW-1185">Reference proteome</keyword>
<comment type="caution">
    <text evidence="3">The sequence shown here is derived from an EMBL/GenBank/DDBJ whole genome shotgun (WGS) entry which is preliminary data.</text>
</comment>
<dbReference type="EMBL" id="JAPEIS010000010">
    <property type="protein sequence ID" value="KAJ8062686.1"/>
    <property type="molecule type" value="Genomic_DNA"/>
</dbReference>
<feature type="domain" description="2EXR" evidence="2">
    <location>
        <begin position="86"/>
        <end position="175"/>
    </location>
</feature>
<feature type="region of interest" description="Disordered" evidence="1">
    <location>
        <begin position="1"/>
        <end position="30"/>
    </location>
</feature>
<dbReference type="AlphaFoldDB" id="A0A9X0DGI7"/>
<evidence type="ECO:0000259" key="2">
    <source>
        <dbReference type="Pfam" id="PF20150"/>
    </source>
</evidence>
<reference evidence="3" key="1">
    <citation type="submission" date="2022-11" db="EMBL/GenBank/DDBJ databases">
        <title>Genome Resource of Sclerotinia nivalis Strain SnTB1, a Plant Pathogen Isolated from American Ginseng.</title>
        <authorList>
            <person name="Fan S."/>
        </authorList>
    </citation>
    <scope>NUCLEOTIDE SEQUENCE</scope>
    <source>
        <strain evidence="3">SnTB1</strain>
    </source>
</reference>
<dbReference type="OrthoDB" id="3513892at2759"/>
<name>A0A9X0DGI7_9HELO</name>
<gene>
    <name evidence="3" type="ORF">OCU04_009208</name>
</gene>
<accession>A0A9X0DGI7</accession>
<sequence length="344" mass="40437">MSYALSNYPPTARRHNRSGSPPATGSGCYEDTDALRHQQQEEFPHLLARRQNRSKYIPRPLLPNYSIVPSTIDLEGTWIEPFLKEFPQFTKLPAELRVKIYKFACLEPRVIPIWPVIINRTNRQVEFRFGSETPAIMQVSHEARKESQKLDIYVPSPDPPFPFPRIWFKPTVDIICPVRNGRTLWTETQLSIFAQIIIHMKIERLGLDNFVSPDYKSEADLDEWNNFSKFAKWMNQNLRQIFLYTSFKQFNIRYQPLKLVESTKNHPEQSPEVLMMISIPACRRFGELHLMILDLEASRVAQDIIDEAYEEFGREKEKMPFVPGWLYEHRNTWNRPELTPLSAL</sequence>
<protein>
    <recommendedName>
        <fullName evidence="2">2EXR domain-containing protein</fullName>
    </recommendedName>
</protein>
<evidence type="ECO:0000313" key="3">
    <source>
        <dbReference type="EMBL" id="KAJ8062686.1"/>
    </source>
</evidence>
<proteinExistence type="predicted"/>